<feature type="region of interest" description="Disordered" evidence="1">
    <location>
        <begin position="156"/>
        <end position="260"/>
    </location>
</feature>
<feature type="non-terminal residue" evidence="2">
    <location>
        <position position="1"/>
    </location>
</feature>
<feature type="compositionally biased region" description="Polar residues" evidence="1">
    <location>
        <begin position="162"/>
        <end position="173"/>
    </location>
</feature>
<organism evidence="2 3">
    <name type="scientific">Pararge aegeria aegeria</name>
    <dbReference type="NCBI Taxonomy" id="348720"/>
    <lineage>
        <taxon>Eukaryota</taxon>
        <taxon>Metazoa</taxon>
        <taxon>Ecdysozoa</taxon>
        <taxon>Arthropoda</taxon>
        <taxon>Hexapoda</taxon>
        <taxon>Insecta</taxon>
        <taxon>Pterygota</taxon>
        <taxon>Neoptera</taxon>
        <taxon>Endopterygota</taxon>
        <taxon>Lepidoptera</taxon>
        <taxon>Glossata</taxon>
        <taxon>Ditrysia</taxon>
        <taxon>Papilionoidea</taxon>
        <taxon>Nymphalidae</taxon>
        <taxon>Satyrinae</taxon>
        <taxon>Satyrini</taxon>
        <taxon>Parargina</taxon>
        <taxon>Pararge</taxon>
    </lineage>
</organism>
<evidence type="ECO:0000313" key="3">
    <source>
        <dbReference type="Proteomes" id="UP000838756"/>
    </source>
</evidence>
<keyword evidence="3" id="KW-1185">Reference proteome</keyword>
<name>A0A8S4QWX5_9NEOP</name>
<evidence type="ECO:0000256" key="1">
    <source>
        <dbReference type="SAM" id="MobiDB-lite"/>
    </source>
</evidence>
<feature type="compositionally biased region" description="Basic residues" evidence="1">
    <location>
        <begin position="248"/>
        <end position="260"/>
    </location>
</feature>
<dbReference type="Proteomes" id="UP000838756">
    <property type="component" value="Unassembled WGS sequence"/>
</dbReference>
<gene>
    <name evidence="2" type="primary">jg25895</name>
    <name evidence="2" type="ORF">PAEG_LOCUS5609</name>
</gene>
<feature type="compositionally biased region" description="Basic and acidic residues" evidence="1">
    <location>
        <begin position="104"/>
        <end position="120"/>
    </location>
</feature>
<reference evidence="2" key="1">
    <citation type="submission" date="2022-03" db="EMBL/GenBank/DDBJ databases">
        <authorList>
            <person name="Lindestad O."/>
        </authorList>
    </citation>
    <scope>NUCLEOTIDE SEQUENCE</scope>
</reference>
<dbReference type="AlphaFoldDB" id="A0A8S4QWX5"/>
<feature type="compositionally biased region" description="Basic and acidic residues" evidence="1">
    <location>
        <begin position="196"/>
        <end position="206"/>
    </location>
</feature>
<feature type="region of interest" description="Disordered" evidence="1">
    <location>
        <begin position="67"/>
        <end position="120"/>
    </location>
</feature>
<evidence type="ECO:0000313" key="2">
    <source>
        <dbReference type="EMBL" id="CAH2217727.1"/>
    </source>
</evidence>
<feature type="compositionally biased region" description="Basic and acidic residues" evidence="1">
    <location>
        <begin position="672"/>
        <end position="685"/>
    </location>
</feature>
<feature type="compositionally biased region" description="Low complexity" evidence="1">
    <location>
        <begin position="16"/>
        <end position="31"/>
    </location>
</feature>
<comment type="caution">
    <text evidence="2">The sequence shown here is derived from an EMBL/GenBank/DDBJ whole genome shotgun (WGS) entry which is preliminary data.</text>
</comment>
<feature type="compositionally biased region" description="Low complexity" evidence="1">
    <location>
        <begin position="210"/>
        <end position="222"/>
    </location>
</feature>
<dbReference type="EMBL" id="CAKXAJ010018453">
    <property type="protein sequence ID" value="CAH2217727.1"/>
    <property type="molecule type" value="Genomic_DNA"/>
</dbReference>
<accession>A0A8S4QWX5</accession>
<protein>
    <submittedName>
        <fullName evidence="2">Jg25895 protein</fullName>
    </submittedName>
</protein>
<feature type="region of interest" description="Disordered" evidence="1">
    <location>
        <begin position="751"/>
        <end position="772"/>
    </location>
</feature>
<feature type="region of interest" description="Disordered" evidence="1">
    <location>
        <begin position="1"/>
        <end position="41"/>
    </location>
</feature>
<feature type="region of interest" description="Disordered" evidence="1">
    <location>
        <begin position="905"/>
        <end position="928"/>
    </location>
</feature>
<proteinExistence type="predicted"/>
<feature type="compositionally biased region" description="Low complexity" evidence="1">
    <location>
        <begin position="752"/>
        <end position="763"/>
    </location>
</feature>
<feature type="compositionally biased region" description="Basic and acidic residues" evidence="1">
    <location>
        <begin position="174"/>
        <end position="187"/>
    </location>
</feature>
<feature type="region of interest" description="Disordered" evidence="1">
    <location>
        <begin position="672"/>
        <end position="695"/>
    </location>
</feature>
<sequence>MQIGASRFDDVKRTRPNTPSSASSDTDPSPNHHQPELSIKDMVLLIEEEGGLDDEELLEILTCPSPVWWEDPPNGYIEDPIFSRSKPAEQKSIKSQLLEEESKEAERRKQRDKELESKDPENLDVSKLAINVENRGINFVNRRRKLESLLGNIRNRIKSDSDGNNGDKNMTNRLNDRNIDKRGKTDDSNTILNLESKAKEVKRNTDKALNTNKKNNSHTNKNQGGLKPKYRKRKVLDSKKDSTAPKTKITKNSRKIRRSKRKTAVIKLEFDLKHDDKFEGSRNITTNVETKSTNSMNNCDENNTPYTNNLQDHNKHLKKRNKESCSSNESLEEDHLIDLEDHELLSLENIEIPIAPKIRNPKYKIVKRVGVKLKKRMKCEETATDKSSNKINNTALNCNLVNKPSCNNQNEVVCTKKEIEKSDEIPEYCDDTSPDKSTHNRVKKIDTTPRQITNKSKVDISLTNIKSDISLDKIAPTNIKKIRAIKKRPLNKRNKNDGLKNTPSIKVVIPSSFSKDDVRQSVKREMSHFLSDIKKVCKLKNKDTTVIETKDIESCINNSKTTKKDLCAKAVDEIPSAEANKVANELDDFNKTINNSVPNENILSYNITKNDSTLNQITVNCEKGNKTDIISDTKGEIDNARRYSIDSAFSDKNMSVEYLDMSLLDEDEHKVEPLSNEVKSECDDKTQDEEPGINKNSQIDIRSEPELYDQFNESGNNDIIQYIRRNNKDIDKEIINNESFNAGCTMSRNFRSSSPIKPTKKSPNVWAPEKDNLDNDKQSEYIAVYKIINNDSDIESNLLKTSGVQAYENNDVHSIKVIKTEDSYDAEYLSEFYEEDNEGNTSVKLDNEINLINLNKVQKIPGKINNSENLIKPNEVADTASKCNEGILVNPDASKINNYFQQRKQVRKKNSRSNTPCNDKYSEGKLRQ</sequence>
<dbReference type="OrthoDB" id="6932441at2759"/>